<proteinExistence type="predicted"/>
<dbReference type="Proteomes" id="UP001168821">
    <property type="component" value="Unassembled WGS sequence"/>
</dbReference>
<name>A0AA38ISA2_9CUCU</name>
<evidence type="ECO:0000313" key="2">
    <source>
        <dbReference type="Proteomes" id="UP001168821"/>
    </source>
</evidence>
<evidence type="ECO:0000313" key="1">
    <source>
        <dbReference type="EMBL" id="KAJ3659051.1"/>
    </source>
</evidence>
<reference evidence="1" key="1">
    <citation type="journal article" date="2023" name="G3 (Bethesda)">
        <title>Whole genome assemblies of Zophobas morio and Tenebrio molitor.</title>
        <authorList>
            <person name="Kaur S."/>
            <person name="Stinson S.A."/>
            <person name="diCenzo G.C."/>
        </authorList>
    </citation>
    <scope>NUCLEOTIDE SEQUENCE</scope>
    <source>
        <strain evidence="1">QUZm001</strain>
    </source>
</reference>
<keyword evidence="2" id="KW-1185">Reference proteome</keyword>
<comment type="caution">
    <text evidence="1">The sequence shown here is derived from an EMBL/GenBank/DDBJ whole genome shotgun (WGS) entry which is preliminary data.</text>
</comment>
<organism evidence="1 2">
    <name type="scientific">Zophobas morio</name>
    <dbReference type="NCBI Taxonomy" id="2755281"/>
    <lineage>
        <taxon>Eukaryota</taxon>
        <taxon>Metazoa</taxon>
        <taxon>Ecdysozoa</taxon>
        <taxon>Arthropoda</taxon>
        <taxon>Hexapoda</taxon>
        <taxon>Insecta</taxon>
        <taxon>Pterygota</taxon>
        <taxon>Neoptera</taxon>
        <taxon>Endopterygota</taxon>
        <taxon>Coleoptera</taxon>
        <taxon>Polyphaga</taxon>
        <taxon>Cucujiformia</taxon>
        <taxon>Tenebrionidae</taxon>
        <taxon>Zophobas</taxon>
    </lineage>
</organism>
<protein>
    <submittedName>
        <fullName evidence="1">Uncharacterized protein</fullName>
    </submittedName>
</protein>
<dbReference type="AlphaFoldDB" id="A0AA38ISA2"/>
<gene>
    <name evidence="1" type="ORF">Zmor_010760</name>
</gene>
<dbReference type="EMBL" id="JALNTZ010000003">
    <property type="protein sequence ID" value="KAJ3659051.1"/>
    <property type="molecule type" value="Genomic_DNA"/>
</dbReference>
<accession>A0AA38ISA2</accession>
<sequence>MTGTAWPTLPPLTSRPWSRISKVRFCIYLSAKSWVDEVMSNYPTVTIKDKVVDVNRLINPERRIILSNVYPSISHAEFENQIKTLGFTTVSKMFFVKASTEGDDYAHLLSFRRQIYMQNDDRTALFPTT</sequence>